<dbReference type="PANTHER" id="PTHR47331:SF4">
    <property type="entry name" value="PEPTIDASE S1 DOMAIN-CONTAINING PROTEIN"/>
    <property type="match status" value="1"/>
</dbReference>
<dbReference type="InterPro" id="IPR008042">
    <property type="entry name" value="Retrotrans_Pao"/>
</dbReference>
<organism evidence="2 3">
    <name type="scientific">Parnassius apollo</name>
    <name type="common">Apollo butterfly</name>
    <name type="synonym">Papilio apollo</name>
    <dbReference type="NCBI Taxonomy" id="110799"/>
    <lineage>
        <taxon>Eukaryota</taxon>
        <taxon>Metazoa</taxon>
        <taxon>Ecdysozoa</taxon>
        <taxon>Arthropoda</taxon>
        <taxon>Hexapoda</taxon>
        <taxon>Insecta</taxon>
        <taxon>Pterygota</taxon>
        <taxon>Neoptera</taxon>
        <taxon>Endopterygota</taxon>
        <taxon>Lepidoptera</taxon>
        <taxon>Glossata</taxon>
        <taxon>Ditrysia</taxon>
        <taxon>Papilionoidea</taxon>
        <taxon>Papilionidae</taxon>
        <taxon>Parnassiinae</taxon>
        <taxon>Parnassini</taxon>
        <taxon>Parnassius</taxon>
        <taxon>Parnassius</taxon>
    </lineage>
</organism>
<dbReference type="EMBL" id="CAJQZP010001576">
    <property type="protein sequence ID" value="CAG5055011.1"/>
    <property type="molecule type" value="Genomic_DNA"/>
</dbReference>
<reference evidence="2" key="1">
    <citation type="submission" date="2021-04" db="EMBL/GenBank/DDBJ databases">
        <authorList>
            <person name="Tunstrom K."/>
        </authorList>
    </citation>
    <scope>NUCLEOTIDE SEQUENCE</scope>
</reference>
<evidence type="ECO:0000313" key="3">
    <source>
        <dbReference type="Proteomes" id="UP000691718"/>
    </source>
</evidence>
<feature type="domain" description="Integrase catalytic" evidence="1">
    <location>
        <begin position="584"/>
        <end position="771"/>
    </location>
</feature>
<gene>
    <name evidence="2" type="ORF">PAPOLLO_LOCUS26123</name>
</gene>
<dbReference type="Pfam" id="PF05380">
    <property type="entry name" value="Peptidase_A17"/>
    <property type="match status" value="1"/>
</dbReference>
<sequence length="893" mass="101481">MVFEFNRVCFGLKSSPFHALRTVKQLAHDEGPSYPKAKRAIESGLYMDDFVYSVDSVEEATLTTAEVIKLMKSGQFDLVKWISNSRPVLDTIPLSHRLSAIKEFDDSDTHKVLGLCWSPESDVFSLKVNPPVEKCTKRTILSCVARLWDVMGFVAPVVLYAKLLIKQLWLFECDWDDSPPDSIVRLWQHFREELPLLREIKIPRHINVDRNSVITVVGFADASEKAYGGVVYFHVQNSGRNSISLIISKSRVSPRKVVSLARLELCAILVLTKLITAVISACRDRVHIERIFAFSDSTVALCWVHSSPHRWDTFVANRVAKIQDELETRNFYHVSGTENPADCLSRGLTPMQIMDHPLWFHGPSWVHLDPSQWPITDFEPSSVSQPPEEKRHALVANVSSEVSPIIALANRLSSWSKLLRSVIYVCRFAKLLPRRSYVLASDYNYAESLVLRELQRAHFSEEITRLQSNRACSRAFQRLKPFLQDGIVRVGGRLSNSQLSFDQRYPIVLPRKDHIMNLLVDYHHKLNSHAGPDLLMSILRQNYWILSARSLIRNRVHRCIACFRARPKPSFPEMAELRSCRVIQSVKPFTHTGSDFAGPFKVTLTRGRGIRSTKAYVCIFVCLTTRAVHIELVGDLSTAGFMGAFKRFLSRRGPVSKLYSDNGTNYVGAKRILSELHELLASKYYNSEFAHILAENRIEWSLNVPAASHFGGNRETNIKSLKSHLYRVIGDQILSFEELSTVLAQIECVMNSRPLCRTLSSDPSEPLALTPAHFLNLTPLKYLPAVDMDENRLSISARQKLLDRLVQSFWKRWRMEYLHTLQSRQKWNTATEPLAVGTVVVLTKENTPPLHWPLGIVDEVFPGSDGVIRVARVKTTVGSYLRPVVRLCPLPLP</sequence>
<dbReference type="PROSITE" id="PS50994">
    <property type="entry name" value="INTEGRASE"/>
    <property type="match status" value="1"/>
</dbReference>
<keyword evidence="3" id="KW-1185">Reference proteome</keyword>
<dbReference type="GO" id="GO:0015074">
    <property type="term" value="P:DNA integration"/>
    <property type="evidence" value="ECO:0007669"/>
    <property type="project" value="InterPro"/>
</dbReference>
<name>A0A8S3Y5U8_PARAO</name>
<comment type="caution">
    <text evidence="2">The sequence shown here is derived from an EMBL/GenBank/DDBJ whole genome shotgun (WGS) entry which is preliminary data.</text>
</comment>
<dbReference type="Proteomes" id="UP000691718">
    <property type="component" value="Unassembled WGS sequence"/>
</dbReference>
<protein>
    <submittedName>
        <fullName evidence="2">(apollo) hypothetical protein</fullName>
    </submittedName>
</protein>
<dbReference type="InterPro" id="IPR041588">
    <property type="entry name" value="Integrase_H2C2"/>
</dbReference>
<dbReference type="InterPro" id="IPR040676">
    <property type="entry name" value="DUF5641"/>
</dbReference>
<evidence type="ECO:0000313" key="2">
    <source>
        <dbReference type="EMBL" id="CAG5055011.1"/>
    </source>
</evidence>
<dbReference type="PANTHER" id="PTHR47331">
    <property type="entry name" value="PHD-TYPE DOMAIN-CONTAINING PROTEIN"/>
    <property type="match status" value="1"/>
</dbReference>
<dbReference type="InterPro" id="IPR001584">
    <property type="entry name" value="Integrase_cat-core"/>
</dbReference>
<dbReference type="AlphaFoldDB" id="A0A8S3Y5U8"/>
<dbReference type="Pfam" id="PF17921">
    <property type="entry name" value="Integrase_H2C2"/>
    <property type="match status" value="1"/>
</dbReference>
<dbReference type="OrthoDB" id="8194935at2759"/>
<proteinExistence type="predicted"/>
<evidence type="ECO:0000259" key="1">
    <source>
        <dbReference type="PROSITE" id="PS50994"/>
    </source>
</evidence>
<dbReference type="Pfam" id="PF18701">
    <property type="entry name" value="DUF5641"/>
    <property type="match status" value="1"/>
</dbReference>
<accession>A0A8S3Y5U8</accession>